<evidence type="ECO:0000256" key="8">
    <source>
        <dbReference type="ARBA" id="ARBA00023170"/>
    </source>
</evidence>
<dbReference type="Proteomes" id="UP001153712">
    <property type="component" value="Chromosome 1"/>
</dbReference>
<comment type="subcellular location">
    <subcellularLocation>
        <location evidence="1">Cell membrane</location>
        <topology evidence="1">Multi-pass membrane protein</topology>
    </subcellularLocation>
</comment>
<dbReference type="PANTHER" id="PTHR21137:SF35">
    <property type="entry name" value="ODORANT RECEPTOR 19A-RELATED"/>
    <property type="match status" value="1"/>
</dbReference>
<evidence type="ECO:0000313" key="11">
    <source>
        <dbReference type="EMBL" id="CAG9853753.1"/>
    </source>
</evidence>
<keyword evidence="8" id="KW-0675">Receptor</keyword>
<dbReference type="GO" id="GO:0004984">
    <property type="term" value="F:olfactory receptor activity"/>
    <property type="evidence" value="ECO:0007669"/>
    <property type="project" value="InterPro"/>
</dbReference>
<name>A0A9N9TH78_PHYSR</name>
<evidence type="ECO:0000256" key="10">
    <source>
        <dbReference type="SAM" id="Phobius"/>
    </source>
</evidence>
<sequence length="207" mass="23993">CGLVGGIYVSFIDSLILSFINYTVARIRVLGMEMNQLFSVENRSKEETVRFLRSMVIKHLDIISHVNQMNENFKWFFFIDFTLKSYHICLILVTFLDESTAAFFTIHWQIFKVSLGALLFTQVSILYYCANNVSNESVELGTFIYKSNWYGQPVEITRTMLIMMSRTVKALKLESFGVVILSNELLVKIYQASFTFVVLNLSKRVIR</sequence>
<accession>A0A9N9TH78</accession>
<keyword evidence="3" id="KW-0716">Sensory transduction</keyword>
<keyword evidence="4 10" id="KW-0812">Transmembrane</keyword>
<proteinExistence type="predicted"/>
<feature type="non-terminal residue" evidence="11">
    <location>
        <position position="1"/>
    </location>
</feature>
<feature type="transmembrane region" description="Helical" evidence="10">
    <location>
        <begin position="6"/>
        <end position="24"/>
    </location>
</feature>
<evidence type="ECO:0000256" key="7">
    <source>
        <dbReference type="ARBA" id="ARBA00023136"/>
    </source>
</evidence>
<dbReference type="OrthoDB" id="8117390at2759"/>
<evidence type="ECO:0000256" key="6">
    <source>
        <dbReference type="ARBA" id="ARBA00022989"/>
    </source>
</evidence>
<reference evidence="11" key="1">
    <citation type="submission" date="2022-01" db="EMBL/GenBank/DDBJ databases">
        <authorList>
            <person name="King R."/>
        </authorList>
    </citation>
    <scope>NUCLEOTIDE SEQUENCE</scope>
</reference>
<dbReference type="AlphaFoldDB" id="A0A9N9TH78"/>
<organism evidence="11 12">
    <name type="scientific">Phyllotreta striolata</name>
    <name type="common">Striped flea beetle</name>
    <name type="synonym">Crioceris striolata</name>
    <dbReference type="NCBI Taxonomy" id="444603"/>
    <lineage>
        <taxon>Eukaryota</taxon>
        <taxon>Metazoa</taxon>
        <taxon>Ecdysozoa</taxon>
        <taxon>Arthropoda</taxon>
        <taxon>Hexapoda</taxon>
        <taxon>Insecta</taxon>
        <taxon>Pterygota</taxon>
        <taxon>Neoptera</taxon>
        <taxon>Endopterygota</taxon>
        <taxon>Coleoptera</taxon>
        <taxon>Polyphaga</taxon>
        <taxon>Cucujiformia</taxon>
        <taxon>Chrysomeloidea</taxon>
        <taxon>Chrysomelidae</taxon>
        <taxon>Galerucinae</taxon>
        <taxon>Alticini</taxon>
        <taxon>Phyllotreta</taxon>
    </lineage>
</organism>
<gene>
    <name evidence="11" type="ORF">PHYEVI_LOCUS224</name>
</gene>
<dbReference type="PANTHER" id="PTHR21137">
    <property type="entry name" value="ODORANT RECEPTOR"/>
    <property type="match status" value="1"/>
</dbReference>
<evidence type="ECO:0000256" key="9">
    <source>
        <dbReference type="ARBA" id="ARBA00023224"/>
    </source>
</evidence>
<dbReference type="GO" id="GO:0005886">
    <property type="term" value="C:plasma membrane"/>
    <property type="evidence" value="ECO:0007669"/>
    <property type="project" value="UniProtKB-SubCell"/>
</dbReference>
<dbReference type="GO" id="GO:0005549">
    <property type="term" value="F:odorant binding"/>
    <property type="evidence" value="ECO:0007669"/>
    <property type="project" value="InterPro"/>
</dbReference>
<evidence type="ECO:0000256" key="2">
    <source>
        <dbReference type="ARBA" id="ARBA00022475"/>
    </source>
</evidence>
<dbReference type="InterPro" id="IPR004117">
    <property type="entry name" value="7tm6_olfct_rcpt"/>
</dbReference>
<evidence type="ECO:0000256" key="4">
    <source>
        <dbReference type="ARBA" id="ARBA00022692"/>
    </source>
</evidence>
<keyword evidence="6 10" id="KW-1133">Transmembrane helix</keyword>
<keyword evidence="12" id="KW-1185">Reference proteome</keyword>
<evidence type="ECO:0000313" key="12">
    <source>
        <dbReference type="Proteomes" id="UP001153712"/>
    </source>
</evidence>
<feature type="transmembrane region" description="Helical" evidence="10">
    <location>
        <begin position="108"/>
        <end position="130"/>
    </location>
</feature>
<keyword evidence="7 10" id="KW-0472">Membrane</keyword>
<keyword evidence="5" id="KW-0552">Olfaction</keyword>
<evidence type="ECO:0000256" key="5">
    <source>
        <dbReference type="ARBA" id="ARBA00022725"/>
    </source>
</evidence>
<protein>
    <submittedName>
        <fullName evidence="11">Uncharacterized protein</fullName>
    </submittedName>
</protein>
<feature type="transmembrane region" description="Helical" evidence="10">
    <location>
        <begin position="75"/>
        <end position="96"/>
    </location>
</feature>
<evidence type="ECO:0000256" key="3">
    <source>
        <dbReference type="ARBA" id="ARBA00022606"/>
    </source>
</evidence>
<evidence type="ECO:0000256" key="1">
    <source>
        <dbReference type="ARBA" id="ARBA00004651"/>
    </source>
</evidence>
<dbReference type="EMBL" id="OU900094">
    <property type="protein sequence ID" value="CAG9853753.1"/>
    <property type="molecule type" value="Genomic_DNA"/>
</dbReference>
<keyword evidence="2" id="KW-1003">Cell membrane</keyword>
<dbReference type="GO" id="GO:0007165">
    <property type="term" value="P:signal transduction"/>
    <property type="evidence" value="ECO:0007669"/>
    <property type="project" value="UniProtKB-KW"/>
</dbReference>
<dbReference type="Pfam" id="PF02949">
    <property type="entry name" value="7tm_6"/>
    <property type="match status" value="1"/>
</dbReference>
<keyword evidence="9" id="KW-0807">Transducer</keyword>